<reference evidence="2" key="1">
    <citation type="journal article" date="2014" name="Int. J. Syst. Evol. Microbiol.">
        <title>Complete genome sequence of Corynebacterium casei LMG S-19264T (=DSM 44701T), isolated from a smear-ripened cheese.</title>
        <authorList>
            <consortium name="US DOE Joint Genome Institute (JGI-PGF)"/>
            <person name="Walter F."/>
            <person name="Albersmeier A."/>
            <person name="Kalinowski J."/>
            <person name="Ruckert C."/>
        </authorList>
    </citation>
    <scope>NUCLEOTIDE SEQUENCE</scope>
    <source>
        <strain evidence="2">CGMCC 1.15958</strain>
    </source>
</reference>
<feature type="signal peptide" evidence="1">
    <location>
        <begin position="1"/>
        <end position="25"/>
    </location>
</feature>
<accession>A0A916Z5I7</accession>
<evidence type="ECO:0000313" key="2">
    <source>
        <dbReference type="EMBL" id="GGD75630.1"/>
    </source>
</evidence>
<evidence type="ECO:0000256" key="1">
    <source>
        <dbReference type="SAM" id="SignalP"/>
    </source>
</evidence>
<comment type="caution">
    <text evidence="2">The sequence shown here is derived from an EMBL/GenBank/DDBJ whole genome shotgun (WGS) entry which is preliminary data.</text>
</comment>
<keyword evidence="1" id="KW-0732">Signal</keyword>
<keyword evidence="3" id="KW-1185">Reference proteome</keyword>
<protein>
    <recommendedName>
        <fullName evidence="4">Lipoprotein</fullName>
    </recommendedName>
</protein>
<proteinExistence type="predicted"/>
<name>A0A916Z5I7_9BACT</name>
<reference evidence="2" key="2">
    <citation type="submission" date="2020-09" db="EMBL/GenBank/DDBJ databases">
        <authorList>
            <person name="Sun Q."/>
            <person name="Zhou Y."/>
        </authorList>
    </citation>
    <scope>NUCLEOTIDE SEQUENCE</scope>
    <source>
        <strain evidence="2">CGMCC 1.15958</strain>
    </source>
</reference>
<evidence type="ECO:0008006" key="4">
    <source>
        <dbReference type="Google" id="ProtNLM"/>
    </source>
</evidence>
<dbReference type="RefSeq" id="WP_188769566.1">
    <property type="nucleotide sequence ID" value="NZ_BMKK01000011.1"/>
</dbReference>
<organism evidence="2 3">
    <name type="scientific">Emticicia aquatilis</name>
    <dbReference type="NCBI Taxonomy" id="1537369"/>
    <lineage>
        <taxon>Bacteria</taxon>
        <taxon>Pseudomonadati</taxon>
        <taxon>Bacteroidota</taxon>
        <taxon>Cytophagia</taxon>
        <taxon>Cytophagales</taxon>
        <taxon>Leadbetterellaceae</taxon>
        <taxon>Emticicia</taxon>
    </lineage>
</organism>
<dbReference type="AlphaFoldDB" id="A0A916Z5I7"/>
<feature type="chain" id="PRO_5037275932" description="Lipoprotein" evidence="1">
    <location>
        <begin position="26"/>
        <end position="91"/>
    </location>
</feature>
<gene>
    <name evidence="2" type="ORF">GCM10011514_44450</name>
</gene>
<evidence type="ECO:0000313" key="3">
    <source>
        <dbReference type="Proteomes" id="UP000609064"/>
    </source>
</evidence>
<dbReference type="EMBL" id="BMKK01000011">
    <property type="protein sequence ID" value="GGD75630.1"/>
    <property type="molecule type" value="Genomic_DNA"/>
</dbReference>
<sequence length="91" mass="9597">MKRILLATLLLSASFGILGSCSKAAAVVTNKCDDEAKKVTDAATAFSADPTNKAKCQAYSNALSAFFKSCPTYYTGATKKDLEDFVANACK</sequence>
<dbReference type="Proteomes" id="UP000609064">
    <property type="component" value="Unassembled WGS sequence"/>
</dbReference>
<dbReference type="PROSITE" id="PS51257">
    <property type="entry name" value="PROKAR_LIPOPROTEIN"/>
    <property type="match status" value="1"/>
</dbReference>